<reference evidence="2 3" key="1">
    <citation type="submission" date="2018-01" db="EMBL/GenBank/DDBJ databases">
        <title>Draft genome Sequence of streptomyces globosus LZH-48.</title>
        <authorList>
            <person name="Ran K."/>
            <person name="Li Z."/>
            <person name="Wei S."/>
            <person name="Dong R."/>
        </authorList>
    </citation>
    <scope>NUCLEOTIDE SEQUENCE [LARGE SCALE GENOMIC DNA]</scope>
    <source>
        <strain evidence="2 3">LZH-48</strain>
    </source>
</reference>
<organism evidence="2 3">
    <name type="scientific">Streptomyces globosus</name>
    <dbReference type="NCBI Taxonomy" id="68209"/>
    <lineage>
        <taxon>Bacteria</taxon>
        <taxon>Bacillati</taxon>
        <taxon>Actinomycetota</taxon>
        <taxon>Actinomycetes</taxon>
        <taxon>Kitasatosporales</taxon>
        <taxon>Streptomycetaceae</taxon>
        <taxon>Streptomyces</taxon>
    </lineage>
</organism>
<proteinExistence type="predicted"/>
<keyword evidence="3" id="KW-1185">Reference proteome</keyword>
<dbReference type="EMBL" id="CP030862">
    <property type="protein sequence ID" value="AXE24148.1"/>
    <property type="molecule type" value="Genomic_DNA"/>
</dbReference>
<gene>
    <name evidence="2" type="ORF">C0216_12390</name>
</gene>
<name>A0A344TZS7_9ACTN</name>
<feature type="compositionally biased region" description="Pro residues" evidence="1">
    <location>
        <begin position="65"/>
        <end position="74"/>
    </location>
</feature>
<sequence length="585" mass="65996">MTAGIPLGAGHDEQARLEELRQREIARRLALRQTRARSRAVEKAPQVAEAPGSPASVVPRQKQPAPEPAVPQPVPEGFTDRHAWERARSFAELVLPDTLKAETGTLSARKLARAAADAASRQDDPAKGVSLLVMAQDHGLDVLNGRLDDRARALLEDKPLPLLGEPGSMWQIYQDDRRLMETNLPAPRQRALLAKLPRPLLDDYIDEEWIGAVPESDGTSRAAYFRARLDPASLTDEEIDLLAWPLERERREAGPGKAPGRDWPQDWRLLVRLQANDAKAIAEEWTDLLPPTRKLLDALREVRRTGEVPDDLVADERLWVLLERIHPSARSAGNKKFNGWNGVRTLIRAVRQMHRALLRGDDETAEQRRKAALTMAGRLRHHSQPVRWEAQNIQAYLRAGQERTESLKLLEQDAEGHPPVRDQLGGGAVATLRKNRSFLEDRPVGERDQPLNPFLVLGVPDGTDDWKKAWRALRKELDDSGRVRINRAKDVIEKAEREQQEVPRFAVPLAPHRWKDPTGTSHRLELPPEPLQRLTQPPTDSDREWSRTEAAREIITKATERLSPAAEDTAALMTQRAAHREQRSR</sequence>
<evidence type="ECO:0000313" key="3">
    <source>
        <dbReference type="Proteomes" id="UP000252004"/>
    </source>
</evidence>
<feature type="region of interest" description="Disordered" evidence="1">
    <location>
        <begin position="32"/>
        <end position="76"/>
    </location>
</feature>
<accession>A0A344TZS7</accession>
<dbReference type="RefSeq" id="WP_114055329.1">
    <property type="nucleotide sequence ID" value="NZ_CP030862.1"/>
</dbReference>
<feature type="region of interest" description="Disordered" evidence="1">
    <location>
        <begin position="511"/>
        <end position="585"/>
    </location>
</feature>
<feature type="compositionally biased region" description="Basic and acidic residues" evidence="1">
    <location>
        <begin position="540"/>
        <end position="560"/>
    </location>
</feature>
<dbReference type="OrthoDB" id="3510269at2"/>
<evidence type="ECO:0000313" key="2">
    <source>
        <dbReference type="EMBL" id="AXE24148.1"/>
    </source>
</evidence>
<protein>
    <submittedName>
        <fullName evidence="2">Uncharacterized protein</fullName>
    </submittedName>
</protein>
<evidence type="ECO:0000256" key="1">
    <source>
        <dbReference type="SAM" id="MobiDB-lite"/>
    </source>
</evidence>
<dbReference type="AlphaFoldDB" id="A0A344TZS7"/>
<dbReference type="Proteomes" id="UP000252004">
    <property type="component" value="Chromosome"/>
</dbReference>
<dbReference type="KEGG" id="sgz:C0216_12390"/>